<protein>
    <submittedName>
        <fullName evidence="1">Glucose-6-phosphate 1-dehydrogenase 5, cytoplasmic</fullName>
    </submittedName>
</protein>
<organism evidence="1 2">
    <name type="scientific">Camellia lanceoleosa</name>
    <dbReference type="NCBI Taxonomy" id="1840588"/>
    <lineage>
        <taxon>Eukaryota</taxon>
        <taxon>Viridiplantae</taxon>
        <taxon>Streptophyta</taxon>
        <taxon>Embryophyta</taxon>
        <taxon>Tracheophyta</taxon>
        <taxon>Spermatophyta</taxon>
        <taxon>Magnoliopsida</taxon>
        <taxon>eudicotyledons</taxon>
        <taxon>Gunneridae</taxon>
        <taxon>Pentapetalae</taxon>
        <taxon>asterids</taxon>
        <taxon>Ericales</taxon>
        <taxon>Theaceae</taxon>
        <taxon>Camellia</taxon>
    </lineage>
</organism>
<evidence type="ECO:0000313" key="2">
    <source>
        <dbReference type="Proteomes" id="UP001060215"/>
    </source>
</evidence>
<name>A0ACC0F3A6_9ERIC</name>
<sequence>MGKRPCLDMKLMAMFCCLGLRRSLRVNLWLPHWGCSTSVGGLVVTDFFWRFPLGYPRNRGSSVLPVDVSLLRRHCFLRLLVIQVNSLWVIPLHVEREYYLACACEELYCPPTAYFSLYGLTVQASFLGASNGYLLLVSHVMSKIEVAYQEAIALRRQEELIREEEALASQTELKTKRIIRDIIQNHLLQILCLIAMEKPISLTPEHIRDEKVKVHQLVSYVFY</sequence>
<evidence type="ECO:0000313" key="1">
    <source>
        <dbReference type="EMBL" id="KAI7983127.1"/>
    </source>
</evidence>
<dbReference type="EMBL" id="CM045768">
    <property type="protein sequence ID" value="KAI7983127.1"/>
    <property type="molecule type" value="Genomic_DNA"/>
</dbReference>
<gene>
    <name evidence="1" type="ORF">LOK49_LG15G02025</name>
</gene>
<dbReference type="Proteomes" id="UP001060215">
    <property type="component" value="Chromosome 11"/>
</dbReference>
<keyword evidence="2" id="KW-1185">Reference proteome</keyword>
<accession>A0ACC0F3A6</accession>
<proteinExistence type="predicted"/>
<comment type="caution">
    <text evidence="1">The sequence shown here is derived from an EMBL/GenBank/DDBJ whole genome shotgun (WGS) entry which is preliminary data.</text>
</comment>
<reference evidence="1 2" key="1">
    <citation type="journal article" date="2022" name="Plant J.">
        <title>Chromosome-level genome of Camellia lanceoleosa provides a valuable resource for understanding genome evolution and self-incompatibility.</title>
        <authorList>
            <person name="Gong W."/>
            <person name="Xiao S."/>
            <person name="Wang L."/>
            <person name="Liao Z."/>
            <person name="Chang Y."/>
            <person name="Mo W."/>
            <person name="Hu G."/>
            <person name="Li W."/>
            <person name="Zhao G."/>
            <person name="Zhu H."/>
            <person name="Hu X."/>
            <person name="Ji K."/>
            <person name="Xiang X."/>
            <person name="Song Q."/>
            <person name="Yuan D."/>
            <person name="Jin S."/>
            <person name="Zhang L."/>
        </authorList>
    </citation>
    <scope>NUCLEOTIDE SEQUENCE [LARGE SCALE GENOMIC DNA]</scope>
    <source>
        <strain evidence="1">SQ_2022a</strain>
    </source>
</reference>